<dbReference type="AlphaFoldDB" id="A0A396S6C8"/>
<dbReference type="SUPFAM" id="SSF53807">
    <property type="entry name" value="Helical backbone' metal receptor"/>
    <property type="match status" value="1"/>
</dbReference>
<dbReference type="OrthoDB" id="9816357at2"/>
<comment type="similarity">
    <text evidence="1">Belongs to the bacterial solute-binding protein 8 family.</text>
</comment>
<evidence type="ECO:0000313" key="4">
    <source>
        <dbReference type="EMBL" id="RHW35871.1"/>
    </source>
</evidence>
<dbReference type="Pfam" id="PF01497">
    <property type="entry name" value="Peripla_BP_2"/>
    <property type="match status" value="1"/>
</dbReference>
<organism evidence="4 5">
    <name type="scientific">Ureibacillus yapensis</name>
    <dbReference type="NCBI Taxonomy" id="2304605"/>
    <lineage>
        <taxon>Bacteria</taxon>
        <taxon>Bacillati</taxon>
        <taxon>Bacillota</taxon>
        <taxon>Bacilli</taxon>
        <taxon>Bacillales</taxon>
        <taxon>Caryophanaceae</taxon>
        <taxon>Ureibacillus</taxon>
    </lineage>
</organism>
<keyword evidence="2" id="KW-0732">Signal</keyword>
<evidence type="ECO:0000256" key="2">
    <source>
        <dbReference type="ARBA" id="ARBA00022729"/>
    </source>
</evidence>
<dbReference type="PANTHER" id="PTHR30535">
    <property type="entry name" value="VITAMIN B12-BINDING PROTEIN"/>
    <property type="match status" value="1"/>
</dbReference>
<name>A0A396S6C8_9BACL</name>
<sequence length="263" mass="29859">MQTIVDHLSRTVKIPDQPKRIISICPAITETIFSLKAGNKLIGRTRYCTFPKGKVENIEVVGGTKEVNIEKIKQLEPDLILAEKEENTAEIVQQLEQIAPVFVSEVQSIQDGLRLIETLGQLTSSEEKAATMIQKIKDEFDALPHEQLGRAAYAIWRKPYMVVGDTTYINDVLKRLGFQNAYNQAEERYPAVSKEQLSAANLDFLFLASEPFPFSEKHLTEFQAFLPDTKILLVDGEMFWYGAKMIEAAVYFKELIKTVKQSR</sequence>
<dbReference type="RefSeq" id="WP_118876690.1">
    <property type="nucleotide sequence ID" value="NZ_QWEI01000006.1"/>
</dbReference>
<reference evidence="4 5" key="1">
    <citation type="submission" date="2018-08" db="EMBL/GenBank/DDBJ databases">
        <title>Lysinibacillus sp. YLB-03 draft genome sequence.</title>
        <authorList>
            <person name="Yu L."/>
        </authorList>
    </citation>
    <scope>NUCLEOTIDE SEQUENCE [LARGE SCALE GENOMIC DNA]</scope>
    <source>
        <strain evidence="4 5">YLB-03</strain>
    </source>
</reference>
<dbReference type="Gene3D" id="3.40.50.1980">
    <property type="entry name" value="Nitrogenase molybdenum iron protein domain"/>
    <property type="match status" value="2"/>
</dbReference>
<dbReference type="InterPro" id="IPR054828">
    <property type="entry name" value="Vit_B12_bind_prot"/>
</dbReference>
<dbReference type="Proteomes" id="UP000265692">
    <property type="component" value="Unassembled WGS sequence"/>
</dbReference>
<proteinExistence type="inferred from homology"/>
<evidence type="ECO:0000313" key="5">
    <source>
        <dbReference type="Proteomes" id="UP000265692"/>
    </source>
</evidence>
<dbReference type="PROSITE" id="PS50983">
    <property type="entry name" value="FE_B12_PBP"/>
    <property type="match status" value="1"/>
</dbReference>
<evidence type="ECO:0000256" key="1">
    <source>
        <dbReference type="ARBA" id="ARBA00008814"/>
    </source>
</evidence>
<evidence type="ECO:0000259" key="3">
    <source>
        <dbReference type="PROSITE" id="PS50983"/>
    </source>
</evidence>
<dbReference type="PANTHER" id="PTHR30535:SF35">
    <property type="entry name" value="PERIPLASMIC BINDING PROTEIN"/>
    <property type="match status" value="1"/>
</dbReference>
<dbReference type="NCBIfam" id="NF038402">
    <property type="entry name" value="TroA_like"/>
    <property type="match status" value="1"/>
</dbReference>
<dbReference type="InterPro" id="IPR002491">
    <property type="entry name" value="ABC_transptr_periplasmic_BD"/>
</dbReference>
<feature type="domain" description="Fe/B12 periplasmic-binding" evidence="3">
    <location>
        <begin position="20"/>
        <end position="263"/>
    </location>
</feature>
<dbReference type="EMBL" id="QWEI01000006">
    <property type="protein sequence ID" value="RHW35871.1"/>
    <property type="molecule type" value="Genomic_DNA"/>
</dbReference>
<accession>A0A396S6C8</accession>
<dbReference type="InterPro" id="IPR050902">
    <property type="entry name" value="ABC_Transporter_SBP"/>
</dbReference>
<gene>
    <name evidence="4" type="ORF">D1B33_12285</name>
</gene>
<comment type="caution">
    <text evidence="4">The sequence shown here is derived from an EMBL/GenBank/DDBJ whole genome shotgun (WGS) entry which is preliminary data.</text>
</comment>
<keyword evidence="5" id="KW-1185">Reference proteome</keyword>
<protein>
    <submittedName>
        <fullName evidence="4">Iron ABC transporter substrate-binding protein</fullName>
    </submittedName>
</protein>